<name>A0A1L0BTQ6_9ASCO</name>
<feature type="signal peptide" evidence="2">
    <location>
        <begin position="1"/>
        <end position="19"/>
    </location>
</feature>
<sequence length="479" mass="52779">MKLSSFLLGLFGLLTVTSALYLNPKKPSEDDFYKVPPNVEDYAEGDIINWRPAPLVIRSIYYPVNIKNAWQFLVRTLNSDGNATAFVTTVFEPYDADPSKLLSYQFAEDSASPNCAPSYSVLFGASMDTLFAQVEMILLGAALSRGWYVVAPDYEGPNAVFCAGRQAGRATLDSIRAALQSQNTTGIDPDAKVALWGYSGGTIASGWAAQLQPKYAPELEENLIGVAIGGWSTNITETVLATDGTLYSGLIPNGINGLVQEFTGWKPALDDALEDDRKEWFYEAADKCLMGSIIKFAFHNYFSGSHPYFKQGWDFFKRDDVNQIILYNTLGLNETDGIPNIPMFLFHAVHDEICPFSGGERVYNNYCEWGIESFEFSAATSSGHLLEAAEGSGAALKWLEDRFAGKPTVKGCQRTNRTSNLDYPGADLSYYQILKTVITSIPGGEIGQSFPRNATTSNRYDSTYEWLSKFITSFGTIPL</sequence>
<dbReference type="InterPro" id="IPR029058">
    <property type="entry name" value="AB_hydrolase_fold"/>
</dbReference>
<organism evidence="3 4">
    <name type="scientific">Sungouiella intermedia</name>
    <dbReference type="NCBI Taxonomy" id="45354"/>
    <lineage>
        <taxon>Eukaryota</taxon>
        <taxon>Fungi</taxon>
        <taxon>Dikarya</taxon>
        <taxon>Ascomycota</taxon>
        <taxon>Saccharomycotina</taxon>
        <taxon>Pichiomycetes</taxon>
        <taxon>Metschnikowiaceae</taxon>
        <taxon>Sungouiella</taxon>
    </lineage>
</organism>
<evidence type="ECO:0000313" key="4">
    <source>
        <dbReference type="Proteomes" id="UP000182259"/>
    </source>
</evidence>
<proteinExistence type="predicted"/>
<dbReference type="GO" id="GO:0004806">
    <property type="term" value="F:triacylglycerol lipase activity"/>
    <property type="evidence" value="ECO:0007669"/>
    <property type="project" value="UniProtKB-EC"/>
</dbReference>
<dbReference type="Gene3D" id="1.10.260.130">
    <property type="match status" value="1"/>
</dbReference>
<evidence type="ECO:0000256" key="1">
    <source>
        <dbReference type="ARBA" id="ARBA00023369"/>
    </source>
</evidence>
<evidence type="ECO:0000313" key="3">
    <source>
        <dbReference type="EMBL" id="SGZ54735.1"/>
    </source>
</evidence>
<accession>A0A1L0BTQ6</accession>
<evidence type="ECO:0000256" key="2">
    <source>
        <dbReference type="SAM" id="SignalP"/>
    </source>
</evidence>
<feature type="chain" id="PRO_5013289897" evidence="2">
    <location>
        <begin position="20"/>
        <end position="479"/>
    </location>
</feature>
<protein>
    <submittedName>
        <fullName evidence="3">CIC11C00000005821</fullName>
    </submittedName>
</protein>
<reference evidence="3 4" key="1">
    <citation type="submission" date="2016-10" db="EMBL/GenBank/DDBJ databases">
        <authorList>
            <person name="de Groot N.N."/>
        </authorList>
    </citation>
    <scope>NUCLEOTIDE SEQUENCE [LARGE SCALE GENOMIC DNA]</scope>
    <source>
        <strain evidence="3 4">PYCC 4715</strain>
    </source>
</reference>
<dbReference type="AlphaFoldDB" id="A0A1L0BTQ6"/>
<dbReference type="Gene3D" id="3.40.50.1820">
    <property type="entry name" value="alpha/beta hydrolase"/>
    <property type="match status" value="1"/>
</dbReference>
<dbReference type="Pfam" id="PF03583">
    <property type="entry name" value="LIP"/>
    <property type="match status" value="1"/>
</dbReference>
<dbReference type="InterPro" id="IPR005152">
    <property type="entry name" value="Lipase_secreted"/>
</dbReference>
<dbReference type="PANTHER" id="PTHR34853">
    <property type="match status" value="1"/>
</dbReference>
<dbReference type="PANTHER" id="PTHR34853:SF1">
    <property type="entry name" value="LIPASE 5"/>
    <property type="match status" value="1"/>
</dbReference>
<dbReference type="Proteomes" id="UP000182259">
    <property type="component" value="Chromosome IV"/>
</dbReference>
<dbReference type="GO" id="GO:0016042">
    <property type="term" value="P:lipid catabolic process"/>
    <property type="evidence" value="ECO:0007669"/>
    <property type="project" value="InterPro"/>
</dbReference>
<comment type="catalytic activity">
    <reaction evidence="1">
        <text>a triacylglycerol + H2O = a diacylglycerol + a fatty acid + H(+)</text>
        <dbReference type="Rhea" id="RHEA:12044"/>
        <dbReference type="ChEBI" id="CHEBI:15377"/>
        <dbReference type="ChEBI" id="CHEBI:15378"/>
        <dbReference type="ChEBI" id="CHEBI:17855"/>
        <dbReference type="ChEBI" id="CHEBI:18035"/>
        <dbReference type="ChEBI" id="CHEBI:28868"/>
        <dbReference type="EC" id="3.1.1.3"/>
    </reaction>
    <physiologicalReaction direction="left-to-right" evidence="1">
        <dbReference type="Rhea" id="RHEA:12045"/>
    </physiologicalReaction>
</comment>
<dbReference type="SUPFAM" id="SSF53474">
    <property type="entry name" value="alpha/beta-Hydrolases"/>
    <property type="match status" value="1"/>
</dbReference>
<dbReference type="EMBL" id="LT635767">
    <property type="protein sequence ID" value="SGZ54735.1"/>
    <property type="molecule type" value="Genomic_DNA"/>
</dbReference>
<keyword evidence="2" id="KW-0732">Signal</keyword>
<dbReference type="PIRSF" id="PIRSF029171">
    <property type="entry name" value="Esterase_LipA"/>
    <property type="match status" value="1"/>
</dbReference>
<gene>
    <name evidence="3" type="ORF">SAMEA4029009_CIC11G00000005821</name>
</gene>